<reference evidence="1 2" key="2">
    <citation type="submission" date="2018-11" db="EMBL/GenBank/DDBJ databases">
        <authorList>
            <consortium name="Pathogen Informatics"/>
        </authorList>
    </citation>
    <scope>NUCLEOTIDE SEQUENCE [LARGE SCALE GENOMIC DNA]</scope>
    <source>
        <strain evidence="1 2">Costa Rica</strain>
    </source>
</reference>
<accession>A0A0R3PDN1</accession>
<keyword evidence="2" id="KW-1185">Reference proteome</keyword>
<protein>
    <submittedName>
        <fullName evidence="3">Rho-GAP domain-containing protein</fullName>
    </submittedName>
</protein>
<organism evidence="3">
    <name type="scientific">Angiostrongylus costaricensis</name>
    <name type="common">Nematode worm</name>
    <dbReference type="NCBI Taxonomy" id="334426"/>
    <lineage>
        <taxon>Eukaryota</taxon>
        <taxon>Metazoa</taxon>
        <taxon>Ecdysozoa</taxon>
        <taxon>Nematoda</taxon>
        <taxon>Chromadorea</taxon>
        <taxon>Rhabditida</taxon>
        <taxon>Rhabditina</taxon>
        <taxon>Rhabditomorpha</taxon>
        <taxon>Strongyloidea</taxon>
        <taxon>Metastrongylidae</taxon>
        <taxon>Angiostrongylus</taxon>
    </lineage>
</organism>
<evidence type="ECO:0000313" key="2">
    <source>
        <dbReference type="Proteomes" id="UP000267027"/>
    </source>
</evidence>
<dbReference type="EMBL" id="UYYA01000366">
    <property type="protein sequence ID" value="VDM53651.1"/>
    <property type="molecule type" value="Genomic_DNA"/>
</dbReference>
<evidence type="ECO:0000313" key="3">
    <source>
        <dbReference type="WBParaSite" id="ACOC_0000206501-mRNA-1"/>
    </source>
</evidence>
<dbReference type="Proteomes" id="UP000267027">
    <property type="component" value="Unassembled WGS sequence"/>
</dbReference>
<dbReference type="AlphaFoldDB" id="A0A0R3PDN1"/>
<name>A0A0R3PDN1_ANGCS</name>
<sequence>MGVILCGLVKKLDCVPYALFYGSLVALANDEYPAKGPCPKRILRLECATLADGDVLHTRLGLPEMDRYMAVLLVEYLVAVETDYSVLLTSCCPSG</sequence>
<evidence type="ECO:0000313" key="1">
    <source>
        <dbReference type="EMBL" id="VDM53651.1"/>
    </source>
</evidence>
<gene>
    <name evidence="1" type="ORF">ACOC_LOCUS2066</name>
</gene>
<reference evidence="3" key="1">
    <citation type="submission" date="2017-02" db="UniProtKB">
        <authorList>
            <consortium name="WormBaseParasite"/>
        </authorList>
    </citation>
    <scope>IDENTIFICATION</scope>
</reference>
<proteinExistence type="predicted"/>
<dbReference type="WBParaSite" id="ACOC_0000206501-mRNA-1">
    <property type="protein sequence ID" value="ACOC_0000206501-mRNA-1"/>
    <property type="gene ID" value="ACOC_0000206501"/>
</dbReference>